<name>A0ABN0FD24_9BURK</name>
<dbReference type="Proteomes" id="UP000004980">
    <property type="component" value="Unassembled WGS sequence"/>
</dbReference>
<sequence>MLRFKTFRCARILLGGIEVIRMIAKGQMKRARGTHLFAADQFYGLAT</sequence>
<evidence type="ECO:0000313" key="1">
    <source>
        <dbReference type="EMBL" id="EIM96567.1"/>
    </source>
</evidence>
<evidence type="ECO:0000313" key="2">
    <source>
        <dbReference type="Proteomes" id="UP000004980"/>
    </source>
</evidence>
<protein>
    <submittedName>
        <fullName evidence="1">Transposase</fullName>
    </submittedName>
</protein>
<gene>
    <name evidence="1" type="ORF">WQE_33326</name>
</gene>
<comment type="caution">
    <text evidence="1">The sequence shown here is derived from an EMBL/GenBank/DDBJ whole genome shotgun (WGS) entry which is preliminary data.</text>
</comment>
<proteinExistence type="predicted"/>
<organism evidence="1 2">
    <name type="scientific">Paraburkholderia hospita</name>
    <dbReference type="NCBI Taxonomy" id="169430"/>
    <lineage>
        <taxon>Bacteria</taxon>
        <taxon>Pseudomonadati</taxon>
        <taxon>Pseudomonadota</taxon>
        <taxon>Betaproteobacteria</taxon>
        <taxon>Burkholderiales</taxon>
        <taxon>Burkholderiaceae</taxon>
        <taxon>Paraburkholderia</taxon>
    </lineage>
</organism>
<keyword evidence="2" id="KW-1185">Reference proteome</keyword>
<accession>A0ABN0FD24</accession>
<dbReference type="EMBL" id="AKAU01000189">
    <property type="protein sequence ID" value="EIM96567.1"/>
    <property type="molecule type" value="Genomic_DNA"/>
</dbReference>
<reference evidence="1 2" key="1">
    <citation type="journal article" date="2012" name="J. Bacteriol.">
        <title>Draft Genome Sequence of the Soil Bacterium Burkholderia terrae Strain BS001, Which Interacts with Fungal Surface Structures.</title>
        <authorList>
            <person name="Nazir R."/>
            <person name="Hansen M.A."/>
            <person name="Sorensen S."/>
            <person name="van Elsas J.D."/>
        </authorList>
    </citation>
    <scope>NUCLEOTIDE SEQUENCE [LARGE SCALE GENOMIC DNA]</scope>
    <source>
        <strain evidence="1 2">BS001</strain>
    </source>
</reference>